<organism evidence="7 8">
    <name type="scientific">Anopheles merus</name>
    <name type="common">Mosquito</name>
    <dbReference type="NCBI Taxonomy" id="30066"/>
    <lineage>
        <taxon>Eukaryota</taxon>
        <taxon>Metazoa</taxon>
        <taxon>Ecdysozoa</taxon>
        <taxon>Arthropoda</taxon>
        <taxon>Hexapoda</taxon>
        <taxon>Insecta</taxon>
        <taxon>Pterygota</taxon>
        <taxon>Neoptera</taxon>
        <taxon>Endopterygota</taxon>
        <taxon>Diptera</taxon>
        <taxon>Nematocera</taxon>
        <taxon>Culicoidea</taxon>
        <taxon>Culicidae</taxon>
        <taxon>Anophelinae</taxon>
        <taxon>Anopheles</taxon>
    </lineage>
</organism>
<evidence type="ECO:0000313" key="7">
    <source>
        <dbReference type="EnsemblMetazoa" id="AMEM004553-PA"/>
    </source>
</evidence>
<accession>A0A182UVV6</accession>
<reference evidence="7" key="1">
    <citation type="submission" date="2020-05" db="UniProtKB">
        <authorList>
            <consortium name="EnsemblMetazoa"/>
        </authorList>
    </citation>
    <scope>IDENTIFICATION</scope>
    <source>
        <strain evidence="7">MAF</strain>
    </source>
</reference>
<proteinExistence type="inferred from homology"/>
<dbReference type="Pfam" id="PF03987">
    <property type="entry name" value="Autophagy_act_C"/>
    <property type="match status" value="1"/>
</dbReference>
<sequence length="225" mass="25380">MAVKQLGTTLFGYAHCLQRSPRSRMKLSEFTLYCDQLVHASRNCADRWRWVREKEPGYLCLETVRHVRSTESNPQNEVLEGMAELDVEDDPGLAAVGGGQPTARTLAFEYHVLYCESYEVPTLLFNIYEKGGARLNLEEAWDVLQISGCVSSDERYSAITMVHHPVLYRPYLKLHPCKTAELIGSLSGSTNPVLSFLTTYAPYVNLEQDELARALQSDVKKETGE</sequence>
<keyword evidence="4" id="KW-0833">Ubl conjugation pathway</keyword>
<dbReference type="CTD" id="83734"/>
<keyword evidence="5" id="KW-0072">Autophagy</keyword>
<evidence type="ECO:0000256" key="2">
    <source>
        <dbReference type="ARBA" id="ARBA00021099"/>
    </source>
</evidence>
<dbReference type="KEGG" id="amer:121593234"/>
<dbReference type="Proteomes" id="UP000075903">
    <property type="component" value="Unassembled WGS sequence"/>
</dbReference>
<name>A0A182UVV6_ANOME</name>
<comment type="similarity">
    <text evidence="1">Belongs to the ATG10 family.</text>
</comment>
<dbReference type="GO" id="GO:0005829">
    <property type="term" value="C:cytosol"/>
    <property type="evidence" value="ECO:0007669"/>
    <property type="project" value="TreeGrafter"/>
</dbReference>
<dbReference type="GO" id="GO:0000045">
    <property type="term" value="P:autophagosome assembly"/>
    <property type="evidence" value="ECO:0007669"/>
    <property type="project" value="TreeGrafter"/>
</dbReference>
<dbReference type="RefSeq" id="XP_041771765.1">
    <property type="nucleotide sequence ID" value="XM_041915831.1"/>
</dbReference>
<keyword evidence="3" id="KW-0808">Transferase</keyword>
<dbReference type="VEuPathDB" id="VectorBase:AMEM004553"/>
<dbReference type="EnsemblMetazoa" id="AMEM004553-RA">
    <property type="protein sequence ID" value="AMEM004553-PA"/>
    <property type="gene ID" value="AMEM004553"/>
</dbReference>
<evidence type="ECO:0000256" key="5">
    <source>
        <dbReference type="ARBA" id="ARBA00023006"/>
    </source>
</evidence>
<dbReference type="GO" id="GO:0032446">
    <property type="term" value="P:protein modification by small protein conjugation"/>
    <property type="evidence" value="ECO:0007669"/>
    <property type="project" value="TreeGrafter"/>
</dbReference>
<dbReference type="InterPro" id="IPR007135">
    <property type="entry name" value="Atg3/Atg10"/>
</dbReference>
<evidence type="ECO:0000313" key="8">
    <source>
        <dbReference type="Proteomes" id="UP000075903"/>
    </source>
</evidence>
<dbReference type="PANTHER" id="PTHR14957:SF1">
    <property type="entry name" value="UBIQUITIN-LIKE-CONJUGATING ENZYME ATG10"/>
    <property type="match status" value="1"/>
</dbReference>
<evidence type="ECO:0000256" key="1">
    <source>
        <dbReference type="ARBA" id="ARBA00005696"/>
    </source>
</evidence>
<evidence type="ECO:0000256" key="3">
    <source>
        <dbReference type="ARBA" id="ARBA00022679"/>
    </source>
</evidence>
<dbReference type="GO" id="GO:0000422">
    <property type="term" value="P:autophagy of mitochondrion"/>
    <property type="evidence" value="ECO:0007669"/>
    <property type="project" value="TreeGrafter"/>
</dbReference>
<dbReference type="VEuPathDB" id="VectorBase:AMEM21_014591"/>
<evidence type="ECO:0000256" key="6">
    <source>
        <dbReference type="ARBA" id="ARBA00029833"/>
    </source>
</evidence>
<dbReference type="AlphaFoldDB" id="A0A182UVV6"/>
<keyword evidence="8" id="KW-1185">Reference proteome</keyword>
<dbReference type="PANTHER" id="PTHR14957">
    <property type="entry name" value="UBIQUITIN-LIKE-CONJUGATING ENZYME ATG10"/>
    <property type="match status" value="1"/>
</dbReference>
<evidence type="ECO:0000256" key="4">
    <source>
        <dbReference type="ARBA" id="ARBA00022786"/>
    </source>
</evidence>
<dbReference type="Gene3D" id="3.30.1460.50">
    <property type="match status" value="1"/>
</dbReference>
<dbReference type="GO" id="GO:0061651">
    <property type="term" value="F:Atg12 conjugating enzyme activity"/>
    <property type="evidence" value="ECO:0007669"/>
    <property type="project" value="TreeGrafter"/>
</dbReference>
<dbReference type="STRING" id="30066.A0A182UVV6"/>
<protein>
    <recommendedName>
        <fullName evidence="2">Ubiquitin-like-conjugating enzyme ATG10</fullName>
    </recommendedName>
    <alternativeName>
        <fullName evidence="6">Autophagy-related protein 10</fullName>
    </alternativeName>
</protein>
<dbReference type="GeneID" id="121593234"/>